<evidence type="ECO:0000256" key="1">
    <source>
        <dbReference type="SAM" id="Phobius"/>
    </source>
</evidence>
<dbReference type="InterPro" id="IPR001969">
    <property type="entry name" value="Aspartic_peptidase_AS"/>
</dbReference>
<accession>A0A1I5PYG8</accession>
<dbReference type="GO" id="GO:0006508">
    <property type="term" value="P:proteolysis"/>
    <property type="evidence" value="ECO:0007669"/>
    <property type="project" value="UniProtKB-KW"/>
</dbReference>
<keyword evidence="2" id="KW-0645">Protease</keyword>
<organism evidence="2 3">
    <name type="scientific">Sphingomonas rubra</name>
    <dbReference type="NCBI Taxonomy" id="634430"/>
    <lineage>
        <taxon>Bacteria</taxon>
        <taxon>Pseudomonadati</taxon>
        <taxon>Pseudomonadota</taxon>
        <taxon>Alphaproteobacteria</taxon>
        <taxon>Sphingomonadales</taxon>
        <taxon>Sphingomonadaceae</taxon>
        <taxon>Sphingomonas</taxon>
    </lineage>
</organism>
<dbReference type="SUPFAM" id="SSF50630">
    <property type="entry name" value="Acid proteases"/>
    <property type="match status" value="1"/>
</dbReference>
<dbReference type="STRING" id="634430.SAMN04488241_101320"/>
<name>A0A1I5PYG8_9SPHN</name>
<dbReference type="CDD" id="cd05483">
    <property type="entry name" value="retropepsin_like_bacteria"/>
    <property type="match status" value="1"/>
</dbReference>
<dbReference type="RefSeq" id="WP_245738994.1">
    <property type="nucleotide sequence ID" value="NZ_FOXP01000001.1"/>
</dbReference>
<dbReference type="AlphaFoldDB" id="A0A1I5PYG8"/>
<proteinExistence type="predicted"/>
<keyword evidence="1" id="KW-1133">Transmembrane helix</keyword>
<keyword evidence="2" id="KW-0378">Hydrolase</keyword>
<keyword evidence="3" id="KW-1185">Reference proteome</keyword>
<evidence type="ECO:0000313" key="2">
    <source>
        <dbReference type="EMBL" id="SFP38977.1"/>
    </source>
</evidence>
<reference evidence="2 3" key="1">
    <citation type="submission" date="2016-10" db="EMBL/GenBank/DDBJ databases">
        <authorList>
            <person name="de Groot N.N."/>
        </authorList>
    </citation>
    <scope>NUCLEOTIDE SEQUENCE [LARGE SCALE GENOMIC DNA]</scope>
    <source>
        <strain evidence="2 3">CGMCC 1.9113</strain>
    </source>
</reference>
<sequence>MSDDAASILLYGIMILLPLSALVARRVPLGPTLKMAAAWVGIFLVGLVLVGQRDRFSGLLSGQQVSGRDVRIAQASDGHFYATVTLDGVERRLLVDSGATTTALSLATARAIGLDLDESPFPAIIGTANGSVQARTATVKHVKIGGIAMDDVGVVVSPAFGDTDVLGMNFLSRLSSWRVEGRTLVLSPEPS</sequence>
<keyword evidence="1" id="KW-0472">Membrane</keyword>
<dbReference type="InterPro" id="IPR034122">
    <property type="entry name" value="Retropepsin-like_bacterial"/>
</dbReference>
<dbReference type="InterPro" id="IPR021109">
    <property type="entry name" value="Peptidase_aspartic_dom_sf"/>
</dbReference>
<feature type="transmembrane region" description="Helical" evidence="1">
    <location>
        <begin position="36"/>
        <end position="52"/>
    </location>
</feature>
<protein>
    <submittedName>
        <fullName evidence="2">Aspartyl protease family protein</fullName>
    </submittedName>
</protein>
<dbReference type="InterPro" id="IPR011969">
    <property type="entry name" value="Clan_AA_Asp_peptidase_C"/>
</dbReference>
<dbReference type="EMBL" id="FOXP01000001">
    <property type="protein sequence ID" value="SFP38977.1"/>
    <property type="molecule type" value="Genomic_DNA"/>
</dbReference>
<dbReference type="NCBIfam" id="TIGR02281">
    <property type="entry name" value="clan_AA_DTGA"/>
    <property type="match status" value="1"/>
</dbReference>
<keyword evidence="1" id="KW-0812">Transmembrane</keyword>
<dbReference type="PROSITE" id="PS00141">
    <property type="entry name" value="ASP_PROTEASE"/>
    <property type="match status" value="1"/>
</dbReference>
<gene>
    <name evidence="2" type="ORF">SAMN04488241_101320</name>
</gene>
<evidence type="ECO:0000313" key="3">
    <source>
        <dbReference type="Proteomes" id="UP000199586"/>
    </source>
</evidence>
<feature type="transmembrane region" description="Helical" evidence="1">
    <location>
        <begin position="6"/>
        <end position="24"/>
    </location>
</feature>
<dbReference type="GO" id="GO:0004190">
    <property type="term" value="F:aspartic-type endopeptidase activity"/>
    <property type="evidence" value="ECO:0007669"/>
    <property type="project" value="InterPro"/>
</dbReference>
<dbReference type="Pfam" id="PF13975">
    <property type="entry name" value="gag-asp_proteas"/>
    <property type="match status" value="1"/>
</dbReference>
<dbReference type="Gene3D" id="2.40.70.10">
    <property type="entry name" value="Acid Proteases"/>
    <property type="match status" value="1"/>
</dbReference>
<dbReference type="Proteomes" id="UP000199586">
    <property type="component" value="Unassembled WGS sequence"/>
</dbReference>